<evidence type="ECO:0000313" key="2">
    <source>
        <dbReference type="EMBL" id="MRH73708.1"/>
    </source>
</evidence>
<name>A0A6N7Q7X2_9XANT</name>
<comment type="caution">
    <text evidence="1">The sequence shown here is derived from an EMBL/GenBank/DDBJ whole genome shotgun (WGS) entry which is preliminary data.</text>
</comment>
<dbReference type="AlphaFoldDB" id="A0A6N7Q7X2"/>
<proteinExistence type="predicted"/>
<dbReference type="Proteomes" id="UP000437931">
    <property type="component" value="Unassembled WGS sequence"/>
</dbReference>
<accession>A0A6N7Q7X2</accession>
<dbReference type="EMBL" id="WJPN01000002">
    <property type="protein sequence ID" value="MRG99376.1"/>
    <property type="molecule type" value="Genomic_DNA"/>
</dbReference>
<dbReference type="RefSeq" id="WP_026144310.1">
    <property type="nucleotide sequence ID" value="NZ_WJPM01000002.1"/>
</dbReference>
<dbReference type="Proteomes" id="UP000439314">
    <property type="component" value="Unassembled WGS sequence"/>
</dbReference>
<evidence type="ECO:0000313" key="4">
    <source>
        <dbReference type="Proteomes" id="UP000439314"/>
    </source>
</evidence>
<organism evidence="1 4">
    <name type="scientific">Xanthomonas sontii</name>
    <dbReference type="NCBI Taxonomy" id="2650745"/>
    <lineage>
        <taxon>Bacteria</taxon>
        <taxon>Pseudomonadati</taxon>
        <taxon>Pseudomonadota</taxon>
        <taxon>Gammaproteobacteria</taxon>
        <taxon>Lysobacterales</taxon>
        <taxon>Lysobacteraceae</taxon>
        <taxon>Xanthomonas</taxon>
    </lineage>
</organism>
<reference evidence="3 4" key="1">
    <citation type="submission" date="2019-11" db="EMBL/GenBank/DDBJ databases">
        <title>First report of rice panicle blight caused by Xanthomonas sp. in Iran.</title>
        <authorList>
            <person name="Mirghasempour S.A."/>
            <person name="Huang S."/>
            <person name="Brady C.L."/>
            <person name="Studholme D.J."/>
        </authorList>
    </citation>
    <scope>NUCLEOTIDE SEQUENCE [LARGE SCALE GENOMIC DNA]</scope>
    <source>
        <strain evidence="1 4">ASD011</strain>
        <strain evidence="3">SAM114</strain>
    </source>
</reference>
<dbReference type="EMBL" id="WJPM01000002">
    <property type="protein sequence ID" value="MRH73708.1"/>
    <property type="molecule type" value="Genomic_DNA"/>
</dbReference>
<sequence length="129" mass="14005">MTAIGDMAGLFQDEPSRWGGRGDPYLWEEMASTLAGVPLPATATQCEALLADTFARLVGTTLDDTSVESVFVPRLSHGGMSSGYVSLVFWRATALPLLLARHADAVAQRHAGAIAPQTPPWWRRLWPSR</sequence>
<evidence type="ECO:0000313" key="3">
    <source>
        <dbReference type="Proteomes" id="UP000437931"/>
    </source>
</evidence>
<evidence type="ECO:0000313" key="1">
    <source>
        <dbReference type="EMBL" id="MRG99376.1"/>
    </source>
</evidence>
<keyword evidence="3" id="KW-1185">Reference proteome</keyword>
<gene>
    <name evidence="1" type="ORF">GIY21_03620</name>
    <name evidence="2" type="ORF">GIY22_03610</name>
</gene>
<protein>
    <submittedName>
        <fullName evidence="1">Uncharacterized protein</fullName>
    </submittedName>
</protein>
<reference evidence="2" key="2">
    <citation type="journal article" date="2020" name="Plant Dis.">
        <title>A Grain Rot of Rice in Iran Caused by a Xanthomonas Strain Closely Related to X. sacchari.</title>
        <authorList>
            <person name="Mirghasempour S.A."/>
            <person name="Huang S."/>
            <person name="Studholme D.J."/>
            <person name="Brady C.L."/>
        </authorList>
    </citation>
    <scope>NUCLEOTIDE SEQUENCE</scope>
    <source>
        <strain evidence="2">SAM114</strain>
    </source>
</reference>